<evidence type="ECO:0000256" key="6">
    <source>
        <dbReference type="RuleBase" id="RU363015"/>
    </source>
</evidence>
<dbReference type="OrthoDB" id="414463at2759"/>
<evidence type="ECO:0000256" key="5">
    <source>
        <dbReference type="ARBA" id="ARBA00049153"/>
    </source>
</evidence>
<evidence type="ECO:0000256" key="1">
    <source>
        <dbReference type="ARBA" id="ARBA00006763"/>
    </source>
</evidence>
<protein>
    <recommendedName>
        <fullName evidence="2 6">Cytokinin riboside 5'-monophosphate phosphoribohydrolase</fullName>
        <ecNumber evidence="2 6">3.2.2.n1</ecNumber>
    </recommendedName>
</protein>
<dbReference type="EMBL" id="PQIB02000017">
    <property type="protein sequence ID" value="RLM58223.1"/>
    <property type="molecule type" value="Genomic_DNA"/>
</dbReference>
<evidence type="ECO:0000256" key="3">
    <source>
        <dbReference type="ARBA" id="ARBA00022712"/>
    </source>
</evidence>
<comment type="similarity">
    <text evidence="1 6">Belongs to the LOG family.</text>
</comment>
<proteinExistence type="inferred from homology"/>
<keyword evidence="6" id="KW-0378">Hydrolase</keyword>
<organism evidence="7 8">
    <name type="scientific">Panicum miliaceum</name>
    <name type="common">Proso millet</name>
    <name type="synonym">Broomcorn millet</name>
    <dbReference type="NCBI Taxonomy" id="4540"/>
    <lineage>
        <taxon>Eukaryota</taxon>
        <taxon>Viridiplantae</taxon>
        <taxon>Streptophyta</taxon>
        <taxon>Embryophyta</taxon>
        <taxon>Tracheophyta</taxon>
        <taxon>Spermatophyta</taxon>
        <taxon>Magnoliopsida</taxon>
        <taxon>Liliopsida</taxon>
        <taxon>Poales</taxon>
        <taxon>Poaceae</taxon>
        <taxon>PACMAD clade</taxon>
        <taxon>Panicoideae</taxon>
        <taxon>Panicodae</taxon>
        <taxon>Paniceae</taxon>
        <taxon>Panicinae</taxon>
        <taxon>Panicum</taxon>
        <taxon>Panicum sect. Panicum</taxon>
    </lineage>
</organism>
<dbReference type="Pfam" id="PF03641">
    <property type="entry name" value="Lysine_decarbox"/>
    <property type="match status" value="1"/>
</dbReference>
<accession>A0A3L6PIU0</accession>
<dbReference type="GO" id="GO:0005829">
    <property type="term" value="C:cytosol"/>
    <property type="evidence" value="ECO:0007669"/>
    <property type="project" value="TreeGrafter"/>
</dbReference>
<evidence type="ECO:0000256" key="2">
    <source>
        <dbReference type="ARBA" id="ARBA00012205"/>
    </source>
</evidence>
<evidence type="ECO:0000313" key="8">
    <source>
        <dbReference type="Proteomes" id="UP000275267"/>
    </source>
</evidence>
<sequence length="220" mass="24371">MVFVTEVRILYNYTTFFIKKIICSERCQGALTWFTVGAAWGSWGSSQRQSTVACHSSVVTGEIIGEKTVGEVRLVADMHQRKAEMARQSDGFIALPGGYGTMEELLEVMTWAQLGIHRKPIGLLNVDGYYDSLITFIDHAVGEGFISPRARGIFIAASTAQKLMDKLEEYVPYYDCVATGLKWETRITKEAYEDSGNSTASLKPQGRVFNTSEGILSKDA</sequence>
<comment type="caution">
    <text evidence="7">The sequence shown here is derived from an EMBL/GenBank/DDBJ whole genome shotgun (WGS) entry which is preliminary data.</text>
</comment>
<dbReference type="Proteomes" id="UP000275267">
    <property type="component" value="Unassembled WGS sequence"/>
</dbReference>
<comment type="function">
    <text evidence="6">Cytokinin-activating enzyme working in the direct activation pathway. Phosphoribohydrolase that converts inactive cytokinin nucleotides to the biologically active free-base forms.</text>
</comment>
<dbReference type="AlphaFoldDB" id="A0A3L6PIU0"/>
<dbReference type="GO" id="GO:0009691">
    <property type="term" value="P:cytokinin biosynthetic process"/>
    <property type="evidence" value="ECO:0007669"/>
    <property type="project" value="UniProtKB-UniRule"/>
</dbReference>
<evidence type="ECO:0000313" key="7">
    <source>
        <dbReference type="EMBL" id="RLM58223.1"/>
    </source>
</evidence>
<reference evidence="8" key="1">
    <citation type="journal article" date="2019" name="Nat. Commun.">
        <title>The genome of broomcorn millet.</title>
        <authorList>
            <person name="Zou C."/>
            <person name="Miki D."/>
            <person name="Li D."/>
            <person name="Tang Q."/>
            <person name="Xiao L."/>
            <person name="Rajput S."/>
            <person name="Deng P."/>
            <person name="Jia W."/>
            <person name="Huang R."/>
            <person name="Zhang M."/>
            <person name="Sun Y."/>
            <person name="Hu J."/>
            <person name="Fu X."/>
            <person name="Schnable P.S."/>
            <person name="Li F."/>
            <person name="Zhang H."/>
            <person name="Feng B."/>
            <person name="Zhu X."/>
            <person name="Liu R."/>
            <person name="Schnable J.C."/>
            <person name="Zhu J.-K."/>
            <person name="Zhang H."/>
        </authorList>
    </citation>
    <scope>NUCLEOTIDE SEQUENCE [LARGE SCALE GENOMIC DNA]</scope>
</reference>
<comment type="catalytic activity">
    <reaction evidence="4 6">
        <text>N(6)-(dimethylallyl)adenosine 5'-phosphate + H2O = N(6)-dimethylallyladenine + D-ribose 5-phosphate</text>
        <dbReference type="Rhea" id="RHEA:48560"/>
        <dbReference type="ChEBI" id="CHEBI:15377"/>
        <dbReference type="ChEBI" id="CHEBI:17660"/>
        <dbReference type="ChEBI" id="CHEBI:57526"/>
        <dbReference type="ChEBI" id="CHEBI:78346"/>
        <dbReference type="EC" id="3.2.2.n1"/>
    </reaction>
</comment>
<name>A0A3L6PIU0_PANMI</name>
<dbReference type="EC" id="3.2.2.n1" evidence="2 6"/>
<comment type="catalytic activity">
    <reaction evidence="5 6">
        <text>9-ribosyl-trans-zeatin 5'-phosphate + H2O = trans-zeatin + D-ribose 5-phosphate</text>
        <dbReference type="Rhea" id="RHEA:48564"/>
        <dbReference type="ChEBI" id="CHEBI:15377"/>
        <dbReference type="ChEBI" id="CHEBI:16522"/>
        <dbReference type="ChEBI" id="CHEBI:78346"/>
        <dbReference type="ChEBI" id="CHEBI:87947"/>
        <dbReference type="EC" id="3.2.2.n1"/>
    </reaction>
</comment>
<dbReference type="GO" id="GO:0102682">
    <property type="term" value="F:cytokinin riboside 5'-monophosphate phosphoribohydrolase activity"/>
    <property type="evidence" value="ECO:0007669"/>
    <property type="project" value="RHEA"/>
</dbReference>
<dbReference type="PANTHER" id="PTHR31223:SF40">
    <property type="entry name" value="CYTOKININ RIBOSIDE 5'-MONOPHOSPHATE PHOSPHORIBOHYDROLASE LOGL3-RELATED"/>
    <property type="match status" value="1"/>
</dbReference>
<dbReference type="InterPro" id="IPR031100">
    <property type="entry name" value="LOG_fam"/>
</dbReference>
<dbReference type="GO" id="GO:0005634">
    <property type="term" value="C:nucleus"/>
    <property type="evidence" value="ECO:0007669"/>
    <property type="project" value="TreeGrafter"/>
</dbReference>
<dbReference type="SUPFAM" id="SSF102405">
    <property type="entry name" value="MCP/YpsA-like"/>
    <property type="match status" value="1"/>
</dbReference>
<dbReference type="Gene3D" id="3.40.50.450">
    <property type="match status" value="1"/>
</dbReference>
<gene>
    <name evidence="7" type="ORF">C2845_PM18G03580</name>
</gene>
<evidence type="ECO:0000256" key="4">
    <source>
        <dbReference type="ARBA" id="ARBA00047718"/>
    </source>
</evidence>
<dbReference type="NCBIfam" id="TIGR00730">
    <property type="entry name" value="Rossman fold protein, TIGR00730 family"/>
    <property type="match status" value="1"/>
</dbReference>
<dbReference type="PANTHER" id="PTHR31223">
    <property type="entry name" value="LOG FAMILY PROTEIN YJL055W"/>
    <property type="match status" value="1"/>
</dbReference>
<keyword evidence="3 6" id="KW-0203">Cytokinin biosynthesis</keyword>
<dbReference type="InterPro" id="IPR005269">
    <property type="entry name" value="LOG"/>
</dbReference>
<keyword evidence="8" id="KW-1185">Reference proteome</keyword>
<dbReference type="STRING" id="4540.A0A3L6PIU0"/>